<keyword evidence="2" id="KW-0964">Secreted</keyword>
<evidence type="ECO:0000313" key="11">
    <source>
        <dbReference type="Proteomes" id="UP000272942"/>
    </source>
</evidence>
<dbReference type="SMART" id="SM00741">
    <property type="entry name" value="SapB"/>
    <property type="match status" value="2"/>
</dbReference>
<dbReference type="OrthoDB" id="69496at2759"/>
<keyword evidence="5" id="KW-1015">Disulfide bond</keyword>
<dbReference type="Pfam" id="PF02199">
    <property type="entry name" value="SapA"/>
    <property type="match status" value="3"/>
</dbReference>
<dbReference type="PANTHER" id="PTHR11480">
    <property type="entry name" value="SAPOSIN-RELATED"/>
    <property type="match status" value="1"/>
</dbReference>
<feature type="domain" description="Saposin B-type" evidence="8">
    <location>
        <begin position="245"/>
        <end position="323"/>
    </location>
</feature>
<evidence type="ECO:0000256" key="7">
    <source>
        <dbReference type="SAM" id="MobiDB-lite"/>
    </source>
</evidence>
<evidence type="ECO:0000256" key="6">
    <source>
        <dbReference type="ARBA" id="ARBA00023180"/>
    </source>
</evidence>
<evidence type="ECO:0000256" key="3">
    <source>
        <dbReference type="ARBA" id="ARBA00022729"/>
    </source>
</evidence>
<reference evidence="10 11" key="2">
    <citation type="submission" date="2018-11" db="EMBL/GenBank/DDBJ databases">
        <authorList>
            <consortium name="Pathogen Informatics"/>
        </authorList>
    </citation>
    <scope>NUCLEOTIDE SEQUENCE [LARGE SCALE GENOMIC DNA]</scope>
    <source>
        <strain evidence="10 11">Egypt</strain>
    </source>
</reference>
<feature type="compositionally biased region" description="Polar residues" evidence="7">
    <location>
        <begin position="363"/>
        <end position="380"/>
    </location>
</feature>
<dbReference type="WBParaSite" id="ECPE_0000916101-mRNA-1">
    <property type="protein sequence ID" value="ECPE_0000916101-mRNA-1"/>
    <property type="gene ID" value="ECPE_0000916101"/>
</dbReference>
<evidence type="ECO:0000313" key="10">
    <source>
        <dbReference type="EMBL" id="VDP84842.1"/>
    </source>
</evidence>
<dbReference type="GO" id="GO:0005764">
    <property type="term" value="C:lysosome"/>
    <property type="evidence" value="ECO:0007669"/>
    <property type="project" value="InterPro"/>
</dbReference>
<name>A0A183AQ98_9TREM</name>
<sequence length="483" mass="54009">MAVQICLFVPQYYKKRCDNFIENFGAQIVEAIIKGTAPKLACNTMGLCTGPFMQTLQIPATPIVAPRGLKYCSVCKTIVHVIYNELMQNNTEDEIKKMAKHVCSILPETYASECSNLIDQYVPLVIEFFEANFQPEEVCEKIGFCPDEAGSLQALCLRGPSYWCLSRETAARCNASAICSARLFNPSSANEICHIRNRPQICASHELAAACGLINECASQRLTSFMQSVTHLLNLRPQFWSSATGKWNCTICTDVLNDWSTNRKYLGTPNFSVHICIRYSNPSDREQCDRVWRQRYRAFHQMLNANTKPETICTQLNLCQVPTNGRASPCLEDPFYAISSQRAAEQCGTLDLWNQLQHMESSLSRSQADSTVTPPVVSSQTDRDDSNVQPEIVLIPDTPACRNGPDTFCQTMETAQNCGQTGVRYCQKYVWTGDKPPSVPEIAPRRIGSSRCSWGPSYWCSSYEAATSCGSGAVNFCRQRRLI</sequence>
<feature type="domain" description="Saposin B-type" evidence="8">
    <location>
        <begin position="68"/>
        <end position="149"/>
    </location>
</feature>
<dbReference type="InterPro" id="IPR003119">
    <property type="entry name" value="SAP_A"/>
</dbReference>
<dbReference type="InterPro" id="IPR008373">
    <property type="entry name" value="Saposin"/>
</dbReference>
<comment type="subcellular location">
    <subcellularLocation>
        <location evidence="1">Secreted</location>
    </subcellularLocation>
</comment>
<evidence type="ECO:0000256" key="1">
    <source>
        <dbReference type="ARBA" id="ARBA00004613"/>
    </source>
</evidence>
<feature type="region of interest" description="Disordered" evidence="7">
    <location>
        <begin position="363"/>
        <end position="387"/>
    </location>
</feature>
<keyword evidence="3" id="KW-0732">Signal</keyword>
<dbReference type="InterPro" id="IPR011001">
    <property type="entry name" value="Saposin-like"/>
</dbReference>
<dbReference type="Gene3D" id="1.10.225.10">
    <property type="entry name" value="Saposin-like"/>
    <property type="match status" value="3"/>
</dbReference>
<accession>A0A183AQ98</accession>
<dbReference type="EMBL" id="UZAN01046964">
    <property type="protein sequence ID" value="VDP84842.1"/>
    <property type="molecule type" value="Genomic_DNA"/>
</dbReference>
<dbReference type="InterPro" id="IPR051428">
    <property type="entry name" value="Sphingo_Act-Surfact_Prot"/>
</dbReference>
<dbReference type="Proteomes" id="UP000272942">
    <property type="component" value="Unassembled WGS sequence"/>
</dbReference>
<feature type="domain" description="Saposin A-type" evidence="9">
    <location>
        <begin position="149"/>
        <end position="189"/>
    </location>
</feature>
<dbReference type="Pfam" id="PF03489">
    <property type="entry name" value="SapB_2"/>
    <property type="match status" value="2"/>
</dbReference>
<dbReference type="SUPFAM" id="SSF47862">
    <property type="entry name" value="Saposin"/>
    <property type="match status" value="3"/>
</dbReference>
<reference evidence="12" key="1">
    <citation type="submission" date="2016-06" db="UniProtKB">
        <authorList>
            <consortium name="WormBaseParasite"/>
        </authorList>
    </citation>
    <scope>IDENTIFICATION</scope>
</reference>
<dbReference type="PROSITE" id="PS50015">
    <property type="entry name" value="SAP_B"/>
    <property type="match status" value="3"/>
</dbReference>
<dbReference type="PRINTS" id="PR01797">
    <property type="entry name" value="SAPOSIN"/>
</dbReference>
<keyword evidence="4" id="KW-0677">Repeat</keyword>
<evidence type="ECO:0000259" key="9">
    <source>
        <dbReference type="PROSITE" id="PS51110"/>
    </source>
</evidence>
<dbReference type="SMART" id="SM00162">
    <property type="entry name" value="SAPA"/>
    <property type="match status" value="3"/>
</dbReference>
<evidence type="ECO:0000259" key="8">
    <source>
        <dbReference type="PROSITE" id="PS50015"/>
    </source>
</evidence>
<dbReference type="InterPro" id="IPR008139">
    <property type="entry name" value="SaposinB_dom"/>
</dbReference>
<dbReference type="PROSITE" id="PS51110">
    <property type="entry name" value="SAP_A"/>
    <property type="match status" value="3"/>
</dbReference>
<dbReference type="PANTHER" id="PTHR11480:SF3">
    <property type="entry name" value="BCDNA.GH08312"/>
    <property type="match status" value="1"/>
</dbReference>
<evidence type="ECO:0000256" key="5">
    <source>
        <dbReference type="ARBA" id="ARBA00023157"/>
    </source>
</evidence>
<feature type="domain" description="Saposin A-type" evidence="9">
    <location>
        <begin position="445"/>
        <end position="483"/>
    </location>
</feature>
<evidence type="ECO:0000256" key="2">
    <source>
        <dbReference type="ARBA" id="ARBA00022525"/>
    </source>
</evidence>
<dbReference type="InterPro" id="IPR007856">
    <property type="entry name" value="SapB_1"/>
</dbReference>
<keyword evidence="6" id="KW-0325">Glycoprotein</keyword>
<proteinExistence type="predicted"/>
<dbReference type="Pfam" id="PF05184">
    <property type="entry name" value="SapB_1"/>
    <property type="match status" value="1"/>
</dbReference>
<dbReference type="InterPro" id="IPR008138">
    <property type="entry name" value="SapB_2"/>
</dbReference>
<feature type="domain" description="Saposin A-type" evidence="9">
    <location>
        <begin position="394"/>
        <end position="436"/>
    </location>
</feature>
<dbReference type="AlphaFoldDB" id="A0A183AQ98"/>
<dbReference type="GO" id="GO:0005576">
    <property type="term" value="C:extracellular region"/>
    <property type="evidence" value="ECO:0007669"/>
    <property type="project" value="UniProtKB-SubCell"/>
</dbReference>
<protein>
    <submittedName>
        <fullName evidence="12">Saposin B-type domain-containing protein</fullName>
    </submittedName>
</protein>
<keyword evidence="11" id="KW-1185">Reference proteome</keyword>
<evidence type="ECO:0000313" key="12">
    <source>
        <dbReference type="WBParaSite" id="ECPE_0000916101-mRNA-1"/>
    </source>
</evidence>
<evidence type="ECO:0000256" key="4">
    <source>
        <dbReference type="ARBA" id="ARBA00022737"/>
    </source>
</evidence>
<dbReference type="FunFam" id="1.10.225.10:FF:000002">
    <property type="entry name" value="prosaposin isoform X2"/>
    <property type="match status" value="1"/>
</dbReference>
<dbReference type="GO" id="GO:0006665">
    <property type="term" value="P:sphingolipid metabolic process"/>
    <property type="evidence" value="ECO:0007669"/>
    <property type="project" value="InterPro"/>
</dbReference>
<organism evidence="12">
    <name type="scientific">Echinostoma caproni</name>
    <dbReference type="NCBI Taxonomy" id="27848"/>
    <lineage>
        <taxon>Eukaryota</taxon>
        <taxon>Metazoa</taxon>
        <taxon>Spiralia</taxon>
        <taxon>Lophotrochozoa</taxon>
        <taxon>Platyhelminthes</taxon>
        <taxon>Trematoda</taxon>
        <taxon>Digenea</taxon>
        <taxon>Plagiorchiida</taxon>
        <taxon>Echinostomata</taxon>
        <taxon>Echinostomatoidea</taxon>
        <taxon>Echinostomatidae</taxon>
        <taxon>Echinostoma</taxon>
    </lineage>
</organism>
<feature type="domain" description="Saposin B-type" evidence="8">
    <location>
        <begin position="1"/>
        <end position="52"/>
    </location>
</feature>
<gene>
    <name evidence="10" type="ORF">ECPE_LOCUS9133</name>
</gene>
<dbReference type="GO" id="GO:0016020">
    <property type="term" value="C:membrane"/>
    <property type="evidence" value="ECO:0007669"/>
    <property type="project" value="GOC"/>
</dbReference>